<protein>
    <submittedName>
        <fullName evidence="1">S-adenosyl-L-methionine-dependent methyltransferase</fullName>
    </submittedName>
</protein>
<dbReference type="CDD" id="cd02440">
    <property type="entry name" value="AdoMet_MTases"/>
    <property type="match status" value="1"/>
</dbReference>
<dbReference type="PANTHER" id="PTHR43591:SF10">
    <property type="entry name" value="ABC TRANSMEMBRANE TYPE-1 DOMAIN-CONTAINING PROTEIN-RELATED"/>
    <property type="match status" value="1"/>
</dbReference>
<sequence>MVEQESVEAGITVPVDQDLSEFDEESYSSGIESYATSLTSSVTAYNWQHGRRYHGYKEGSYKFPNDEREQDRLDLFHCMFRLVLNGRLFLAPIEDGPLRVLDIGTGTGIWAIEFADEFPAVHEVLGNDLSPIQPHWVPPNVVFEVDDAEAEWPDRQPFDFIHSRYMCGSIQDWPRLLQQAYSQTKPGGWVEFQEFHLVNYSEDGTLREGNNVNRFYELLREACDKLQRPVTIGKELEGLADDAGFVNIHHQKFQLPLGIWPRERRMKEIGAVNMVQFLEGLEAFSAATFTSVLGWSIEEVQVFLTLVRKDAKDSRVHMMHDFHVVYAQKPL</sequence>
<keyword evidence="1" id="KW-0808">Transferase</keyword>
<evidence type="ECO:0000313" key="2">
    <source>
        <dbReference type="Proteomes" id="UP001610335"/>
    </source>
</evidence>
<reference evidence="1 2" key="1">
    <citation type="submission" date="2024-07" db="EMBL/GenBank/DDBJ databases">
        <title>Section-level genome sequencing and comparative genomics of Aspergillus sections Usti and Cavernicolus.</title>
        <authorList>
            <consortium name="Lawrence Berkeley National Laboratory"/>
            <person name="Nybo J.L."/>
            <person name="Vesth T.C."/>
            <person name="Theobald S."/>
            <person name="Frisvad J.C."/>
            <person name="Larsen T.O."/>
            <person name="Kjaerboelling I."/>
            <person name="Rothschild-Mancinelli K."/>
            <person name="Lyhne E.K."/>
            <person name="Kogle M.E."/>
            <person name="Barry K."/>
            <person name="Clum A."/>
            <person name="Na H."/>
            <person name="Ledsgaard L."/>
            <person name="Lin J."/>
            <person name="Lipzen A."/>
            <person name="Kuo A."/>
            <person name="Riley R."/>
            <person name="Mondo S."/>
            <person name="LaButti K."/>
            <person name="Haridas S."/>
            <person name="Pangalinan J."/>
            <person name="Salamov A.A."/>
            <person name="Simmons B.A."/>
            <person name="Magnuson J.K."/>
            <person name="Chen J."/>
            <person name="Drula E."/>
            <person name="Henrissat B."/>
            <person name="Wiebenga A."/>
            <person name="Lubbers R.J."/>
            <person name="Gomes A.C."/>
            <person name="Makela M.R."/>
            <person name="Stajich J."/>
            <person name="Grigoriev I.V."/>
            <person name="Mortensen U.H."/>
            <person name="De vries R.P."/>
            <person name="Baker S.E."/>
            <person name="Andersen M.R."/>
        </authorList>
    </citation>
    <scope>NUCLEOTIDE SEQUENCE [LARGE SCALE GENOMIC DNA]</scope>
    <source>
        <strain evidence="1 2">CBS 600.67</strain>
    </source>
</reference>
<organism evidence="1 2">
    <name type="scientific">Aspergillus cavernicola</name>
    <dbReference type="NCBI Taxonomy" id="176166"/>
    <lineage>
        <taxon>Eukaryota</taxon>
        <taxon>Fungi</taxon>
        <taxon>Dikarya</taxon>
        <taxon>Ascomycota</taxon>
        <taxon>Pezizomycotina</taxon>
        <taxon>Eurotiomycetes</taxon>
        <taxon>Eurotiomycetidae</taxon>
        <taxon>Eurotiales</taxon>
        <taxon>Aspergillaceae</taxon>
        <taxon>Aspergillus</taxon>
        <taxon>Aspergillus subgen. Nidulantes</taxon>
    </lineage>
</organism>
<evidence type="ECO:0000313" key="1">
    <source>
        <dbReference type="EMBL" id="KAL2824230.1"/>
    </source>
</evidence>
<gene>
    <name evidence="1" type="ORF">BDW59DRAFT_147674</name>
</gene>
<keyword evidence="2" id="KW-1185">Reference proteome</keyword>
<dbReference type="SUPFAM" id="SSF53335">
    <property type="entry name" value="S-adenosyl-L-methionine-dependent methyltransferases"/>
    <property type="match status" value="1"/>
</dbReference>
<dbReference type="Gene3D" id="3.40.50.150">
    <property type="entry name" value="Vaccinia Virus protein VP39"/>
    <property type="match status" value="1"/>
</dbReference>
<keyword evidence="1" id="KW-0489">Methyltransferase</keyword>
<proteinExistence type="predicted"/>
<dbReference type="GO" id="GO:0008168">
    <property type="term" value="F:methyltransferase activity"/>
    <property type="evidence" value="ECO:0007669"/>
    <property type="project" value="UniProtKB-KW"/>
</dbReference>
<comment type="caution">
    <text evidence="1">The sequence shown here is derived from an EMBL/GenBank/DDBJ whole genome shotgun (WGS) entry which is preliminary data.</text>
</comment>
<dbReference type="GO" id="GO:0032259">
    <property type="term" value="P:methylation"/>
    <property type="evidence" value="ECO:0007669"/>
    <property type="project" value="UniProtKB-KW"/>
</dbReference>
<dbReference type="EMBL" id="JBFXLS010000045">
    <property type="protein sequence ID" value="KAL2824230.1"/>
    <property type="molecule type" value="Genomic_DNA"/>
</dbReference>
<dbReference type="Pfam" id="PF13489">
    <property type="entry name" value="Methyltransf_23"/>
    <property type="match status" value="1"/>
</dbReference>
<name>A0ABR4I8Z7_9EURO</name>
<dbReference type="Proteomes" id="UP001610335">
    <property type="component" value="Unassembled WGS sequence"/>
</dbReference>
<dbReference type="InterPro" id="IPR029063">
    <property type="entry name" value="SAM-dependent_MTases_sf"/>
</dbReference>
<dbReference type="PANTHER" id="PTHR43591">
    <property type="entry name" value="METHYLTRANSFERASE"/>
    <property type="match status" value="1"/>
</dbReference>
<accession>A0ABR4I8Z7</accession>